<reference evidence="4 5" key="1">
    <citation type="submission" date="2016-07" db="EMBL/GenBank/DDBJ databases">
        <title>Pervasive Adenine N6-methylation of Active Genes in Fungi.</title>
        <authorList>
            <consortium name="DOE Joint Genome Institute"/>
            <person name="Mondo S.J."/>
            <person name="Dannebaum R.O."/>
            <person name="Kuo R.C."/>
            <person name="Labutti K."/>
            <person name="Haridas S."/>
            <person name="Kuo A."/>
            <person name="Salamov A."/>
            <person name="Ahrendt S.R."/>
            <person name="Lipzen A."/>
            <person name="Sullivan W."/>
            <person name="Andreopoulos W.B."/>
            <person name="Clum A."/>
            <person name="Lindquist E."/>
            <person name="Daum C."/>
            <person name="Ramamoorthy G.K."/>
            <person name="Gryganskyi A."/>
            <person name="Culley D."/>
            <person name="Magnuson J.K."/>
            <person name="James T.Y."/>
            <person name="O'Malley M.A."/>
            <person name="Stajich J.E."/>
            <person name="Spatafora J.W."/>
            <person name="Visel A."/>
            <person name="Grigoriev I.V."/>
        </authorList>
    </citation>
    <scope>NUCLEOTIDE SEQUENCE [LARGE SCALE GENOMIC DNA]</scope>
    <source>
        <strain evidence="4 5">68-887.2</strain>
    </source>
</reference>
<evidence type="ECO:0000313" key="5">
    <source>
        <dbReference type="Proteomes" id="UP000193986"/>
    </source>
</evidence>
<evidence type="ECO:0000256" key="1">
    <source>
        <dbReference type="ARBA" id="ARBA00034491"/>
    </source>
</evidence>
<dbReference type="PANTHER" id="PTHR16771:SF0">
    <property type="entry name" value="26S PROTEASOME COMPLEX SUBUNIT SEM1"/>
    <property type="match status" value="1"/>
</dbReference>
<dbReference type="InParanoid" id="A0A1Y2BCJ2"/>
<evidence type="ECO:0000256" key="2">
    <source>
        <dbReference type="RuleBase" id="RU369057"/>
    </source>
</evidence>
<dbReference type="InterPro" id="IPR007834">
    <property type="entry name" value="DSS1_SEM1"/>
</dbReference>
<dbReference type="Pfam" id="PF05160">
    <property type="entry name" value="DSS1_SEM1"/>
    <property type="match status" value="1"/>
</dbReference>
<sequence>MTDQQPQSTEKKDEPVAGPSTVVKEEETKKKLPQLGALEDDDEFEEFEPNDDSISFAEAMAKNAANPGALKDTLWEDNWDDDDVEDDFVRTLRTAIQERQGGDEAMKD</sequence>
<protein>
    <recommendedName>
        <fullName evidence="2">26S proteasome complex subunit SEM1</fullName>
    </recommendedName>
</protein>
<evidence type="ECO:0000256" key="3">
    <source>
        <dbReference type="SAM" id="MobiDB-lite"/>
    </source>
</evidence>
<feature type="region of interest" description="Disordered" evidence="3">
    <location>
        <begin position="1"/>
        <end position="48"/>
    </location>
</feature>
<accession>A0A1Y2BCJ2</accession>
<dbReference type="FunCoup" id="A0A1Y2BCJ2">
    <property type="interactions" value="66"/>
</dbReference>
<dbReference type="Proteomes" id="UP000193986">
    <property type="component" value="Unassembled WGS sequence"/>
</dbReference>
<dbReference type="AlphaFoldDB" id="A0A1Y2BCJ2"/>
<evidence type="ECO:0000313" key="4">
    <source>
        <dbReference type="EMBL" id="ORY31805.1"/>
    </source>
</evidence>
<dbReference type="GO" id="GO:0043248">
    <property type="term" value="P:proteasome assembly"/>
    <property type="evidence" value="ECO:0007669"/>
    <property type="project" value="UniProtKB-UniRule"/>
</dbReference>
<keyword evidence="2" id="KW-0539">Nucleus</keyword>
<dbReference type="GO" id="GO:0000724">
    <property type="term" value="P:double-strand break repair via homologous recombination"/>
    <property type="evidence" value="ECO:0007669"/>
    <property type="project" value="TreeGrafter"/>
</dbReference>
<dbReference type="PANTHER" id="PTHR16771">
    <property type="entry name" value="26 PROTEASOME COMPLEX SUBUNIT DSS1"/>
    <property type="match status" value="1"/>
</dbReference>
<dbReference type="EMBL" id="MCFC01000013">
    <property type="protein sequence ID" value="ORY31805.1"/>
    <property type="molecule type" value="Genomic_DNA"/>
</dbReference>
<dbReference type="GO" id="GO:0008541">
    <property type="term" value="C:proteasome regulatory particle, lid subcomplex"/>
    <property type="evidence" value="ECO:0007669"/>
    <property type="project" value="UniProtKB-UniRule"/>
</dbReference>
<feature type="compositionally biased region" description="Acidic residues" evidence="3">
    <location>
        <begin position="38"/>
        <end position="48"/>
    </location>
</feature>
<keyword evidence="5" id="KW-1185">Reference proteome</keyword>
<dbReference type="GO" id="GO:0006406">
    <property type="term" value="P:mRNA export from nucleus"/>
    <property type="evidence" value="ECO:0007669"/>
    <property type="project" value="UniProtKB-UniRule"/>
</dbReference>
<comment type="subcellular location">
    <subcellularLocation>
        <location evidence="2">Nucleus</location>
    </subcellularLocation>
</comment>
<organism evidence="4 5">
    <name type="scientific">Naematelia encephala</name>
    <dbReference type="NCBI Taxonomy" id="71784"/>
    <lineage>
        <taxon>Eukaryota</taxon>
        <taxon>Fungi</taxon>
        <taxon>Dikarya</taxon>
        <taxon>Basidiomycota</taxon>
        <taxon>Agaricomycotina</taxon>
        <taxon>Tremellomycetes</taxon>
        <taxon>Tremellales</taxon>
        <taxon>Naemateliaceae</taxon>
        <taxon>Naematelia</taxon>
    </lineage>
</organism>
<gene>
    <name evidence="4" type="ORF">BCR39DRAFT_525457</name>
</gene>
<comment type="caution">
    <text evidence="4">The sequence shown here is derived from an EMBL/GenBank/DDBJ whole genome shotgun (WGS) entry which is preliminary data.</text>
</comment>
<keyword evidence="2" id="KW-0647">Proteasome</keyword>
<dbReference type="GO" id="GO:0005634">
    <property type="term" value="C:nucleus"/>
    <property type="evidence" value="ECO:0007669"/>
    <property type="project" value="UniProtKB-SubCell"/>
</dbReference>
<dbReference type="SMART" id="SM01385">
    <property type="entry name" value="DSS1_SEM1"/>
    <property type="match status" value="1"/>
</dbReference>
<proteinExistence type="inferred from homology"/>
<comment type="function">
    <text evidence="2">Component of the 26S proteasome, a multiprotein complex involved in the ATP-dependent degradation of ubiquitinated proteins.</text>
</comment>
<name>A0A1Y2BCJ2_9TREE</name>
<comment type="similarity">
    <text evidence="1 2">Belongs to the DSS1/SEM1 family.</text>
</comment>
<dbReference type="STRING" id="71784.A0A1Y2BCJ2"/>